<dbReference type="Proteomes" id="UP000324517">
    <property type="component" value="Unassembled WGS sequence"/>
</dbReference>
<dbReference type="OrthoDB" id="2377048at2"/>
<dbReference type="Gene3D" id="3.10.450.390">
    <property type="entry name" value="Protein of unknown function DUF3889"/>
    <property type="match status" value="1"/>
</dbReference>
<comment type="caution">
    <text evidence="1">The sequence shown here is derived from an EMBL/GenBank/DDBJ whole genome shotgun (WGS) entry which is preliminary data.</text>
</comment>
<sequence>MKKITILPCVACISALLIGNQPIQTAEATQLSTQQVPSYAKWGQLAMKRTKEAYPKAEIVDYSHLGRQEGPILTTEKFRLWLKGEDKEFGINVTISFYKETEVVKEVKLEEIKRKAKSKRP</sequence>
<name>A0A5D4T9Q7_9BACI</name>
<protein>
    <submittedName>
        <fullName evidence="1">DUF3889 domain-containing protein</fullName>
    </submittedName>
</protein>
<accession>A0A5D4T9Q7</accession>
<dbReference type="EMBL" id="VTET01000004">
    <property type="protein sequence ID" value="TYS72453.1"/>
    <property type="molecule type" value="Genomic_DNA"/>
</dbReference>
<proteinExistence type="predicted"/>
<dbReference type="AlphaFoldDB" id="A0A5D4T9Q7"/>
<evidence type="ECO:0000313" key="2">
    <source>
        <dbReference type="Proteomes" id="UP000324517"/>
    </source>
</evidence>
<reference evidence="1 2" key="1">
    <citation type="submission" date="2019-08" db="EMBL/GenBank/DDBJ databases">
        <title>Bacillus genomes from the desert of Cuatro Cienegas, Coahuila.</title>
        <authorList>
            <person name="Olmedo-Alvarez G."/>
        </authorList>
    </citation>
    <scope>NUCLEOTIDE SEQUENCE [LARGE SCALE GENOMIC DNA]</scope>
    <source>
        <strain evidence="1 2">CH98b_3T</strain>
    </source>
</reference>
<organism evidence="1 2">
    <name type="scientific">Sutcliffiella horikoshii</name>
    <dbReference type="NCBI Taxonomy" id="79883"/>
    <lineage>
        <taxon>Bacteria</taxon>
        <taxon>Bacillati</taxon>
        <taxon>Bacillota</taxon>
        <taxon>Bacilli</taxon>
        <taxon>Bacillales</taxon>
        <taxon>Bacillaceae</taxon>
        <taxon>Sutcliffiella</taxon>
    </lineage>
</organism>
<dbReference type="Pfam" id="PF13028">
    <property type="entry name" value="DUF3889"/>
    <property type="match status" value="1"/>
</dbReference>
<dbReference type="RefSeq" id="WP_148979316.1">
    <property type="nucleotide sequence ID" value="NZ_JBNILM010000004.1"/>
</dbReference>
<dbReference type="InterPro" id="IPR024987">
    <property type="entry name" value="DUF3889"/>
</dbReference>
<evidence type="ECO:0000313" key="1">
    <source>
        <dbReference type="EMBL" id="TYS72453.1"/>
    </source>
</evidence>
<gene>
    <name evidence="1" type="ORF">FZC75_10935</name>
</gene>